<evidence type="ECO:0000313" key="13">
    <source>
        <dbReference type="Proteomes" id="UP000019460"/>
    </source>
</evidence>
<dbReference type="GO" id="GO:0003755">
    <property type="term" value="F:peptidyl-prolyl cis-trans isomerase activity"/>
    <property type="evidence" value="ECO:0007669"/>
    <property type="project" value="UniProtKB-KW"/>
</dbReference>
<dbReference type="PROSITE" id="PS50059">
    <property type="entry name" value="FKBP_PPIASE"/>
    <property type="match status" value="1"/>
</dbReference>
<gene>
    <name evidence="12" type="ORF">D779_3073</name>
</gene>
<evidence type="ECO:0000313" key="12">
    <source>
        <dbReference type="EMBL" id="EXJ14013.1"/>
    </source>
</evidence>
<dbReference type="GO" id="GO:0005737">
    <property type="term" value="C:cytoplasm"/>
    <property type="evidence" value="ECO:0007669"/>
    <property type="project" value="UniProtKB-SubCell"/>
</dbReference>
<dbReference type="eggNOG" id="COG1047">
    <property type="taxonomic scope" value="Bacteria"/>
</dbReference>
<comment type="similarity">
    <text evidence="3">Belongs to the FKBP-type PPIase family.</text>
</comment>
<evidence type="ECO:0000259" key="11">
    <source>
        <dbReference type="PROSITE" id="PS50059"/>
    </source>
</evidence>
<dbReference type="Gene3D" id="3.10.50.40">
    <property type="match status" value="1"/>
</dbReference>
<evidence type="ECO:0000256" key="2">
    <source>
        <dbReference type="ARBA" id="ARBA00004496"/>
    </source>
</evidence>
<comment type="function">
    <text evidence="8">Also involved in hydrogenase metallocenter assembly, probably by participating in the nickel insertion step. This function in hydrogenase biosynthesis requires chaperone activity and the presence of the metal-binding domain, but not PPIase activity.</text>
</comment>
<dbReference type="GO" id="GO:0042026">
    <property type="term" value="P:protein refolding"/>
    <property type="evidence" value="ECO:0007669"/>
    <property type="project" value="UniProtKB-ARBA"/>
</dbReference>
<sequence length="164" mass="17989">MCDQVVRDGKMVSLTYSILDASGEVLEQNDLPVTYLQGGQVDLVGRMDKAIHGRCAGEEVEILLDPESGFGAYDPDLVFTDDLDNVPYELRHVGAEVQMQNDRGEVRTFFVSHIADGKLTVDGNHPLAGKSLKVLVRIREVRDPTPAERDAELEAATCPTPSIH</sequence>
<organism evidence="12 13">
    <name type="scientific">Imhoffiella purpurea</name>
    <dbReference type="NCBI Taxonomy" id="1249627"/>
    <lineage>
        <taxon>Bacteria</taxon>
        <taxon>Pseudomonadati</taxon>
        <taxon>Pseudomonadota</taxon>
        <taxon>Gammaproteobacteria</taxon>
        <taxon>Chromatiales</taxon>
        <taxon>Chromatiaceae</taxon>
        <taxon>Imhoffiella</taxon>
    </lineage>
</organism>
<dbReference type="Proteomes" id="UP000019460">
    <property type="component" value="Unassembled WGS sequence"/>
</dbReference>
<keyword evidence="7 9" id="KW-0413">Isomerase</keyword>
<comment type="subcellular location">
    <subcellularLocation>
        <location evidence="2">Cytoplasm</location>
    </subcellularLocation>
</comment>
<reference evidence="12 13" key="1">
    <citation type="submission" date="2012-11" db="EMBL/GenBank/DDBJ databases">
        <title>Genome assembly of Thiorhodococcus sp. AK35.</title>
        <authorList>
            <person name="Nupur N."/>
            <person name="Khatri I."/>
            <person name="Subramanian S."/>
            <person name="Pinnaka A."/>
        </authorList>
    </citation>
    <scope>NUCLEOTIDE SEQUENCE [LARGE SCALE GENOMIC DNA]</scope>
    <source>
        <strain evidence="12 13">AK35</strain>
    </source>
</reference>
<evidence type="ECO:0000256" key="7">
    <source>
        <dbReference type="ARBA" id="ARBA00023235"/>
    </source>
</evidence>
<dbReference type="OrthoDB" id="9808891at2"/>
<dbReference type="AlphaFoldDB" id="W9V3C6"/>
<dbReference type="PANTHER" id="PTHR47861">
    <property type="entry name" value="FKBP-TYPE PEPTIDYL-PROLYL CIS-TRANS ISOMERASE SLYD"/>
    <property type="match status" value="1"/>
</dbReference>
<evidence type="ECO:0000256" key="1">
    <source>
        <dbReference type="ARBA" id="ARBA00000971"/>
    </source>
</evidence>
<dbReference type="InterPro" id="IPR001179">
    <property type="entry name" value="PPIase_FKBP_dom"/>
</dbReference>
<comment type="caution">
    <text evidence="12">The sequence shown here is derived from an EMBL/GenBank/DDBJ whole genome shotgun (WGS) entry which is preliminary data.</text>
</comment>
<comment type="catalytic activity">
    <reaction evidence="1 9">
        <text>[protein]-peptidylproline (omega=180) = [protein]-peptidylproline (omega=0)</text>
        <dbReference type="Rhea" id="RHEA:16237"/>
        <dbReference type="Rhea" id="RHEA-COMP:10747"/>
        <dbReference type="Rhea" id="RHEA-COMP:10748"/>
        <dbReference type="ChEBI" id="CHEBI:83833"/>
        <dbReference type="ChEBI" id="CHEBI:83834"/>
        <dbReference type="EC" id="5.2.1.8"/>
    </reaction>
</comment>
<keyword evidence="4" id="KW-0963">Cytoplasm</keyword>
<dbReference type="EC" id="5.2.1.8" evidence="9"/>
<dbReference type="EMBL" id="AONC01000050">
    <property type="protein sequence ID" value="EXJ14013.1"/>
    <property type="molecule type" value="Genomic_DNA"/>
</dbReference>
<evidence type="ECO:0000256" key="10">
    <source>
        <dbReference type="SAM" id="MobiDB-lite"/>
    </source>
</evidence>
<dbReference type="STRING" id="1249627.D779_3073"/>
<evidence type="ECO:0000256" key="4">
    <source>
        <dbReference type="ARBA" id="ARBA00022490"/>
    </source>
</evidence>
<evidence type="ECO:0000256" key="3">
    <source>
        <dbReference type="ARBA" id="ARBA00006577"/>
    </source>
</evidence>
<protein>
    <recommendedName>
        <fullName evidence="9">peptidylprolyl isomerase</fullName>
        <ecNumber evidence="9">5.2.1.8</ecNumber>
    </recommendedName>
</protein>
<proteinExistence type="inferred from homology"/>
<accession>W9V3C6</accession>
<keyword evidence="6" id="KW-0143">Chaperone</keyword>
<dbReference type="SUPFAM" id="SSF54534">
    <property type="entry name" value="FKBP-like"/>
    <property type="match status" value="1"/>
</dbReference>
<keyword evidence="5 9" id="KW-0697">Rotamase</keyword>
<dbReference type="InterPro" id="IPR046357">
    <property type="entry name" value="PPIase_dom_sf"/>
</dbReference>
<name>W9V3C6_9GAMM</name>
<evidence type="ECO:0000256" key="5">
    <source>
        <dbReference type="ARBA" id="ARBA00023110"/>
    </source>
</evidence>
<evidence type="ECO:0000256" key="8">
    <source>
        <dbReference type="ARBA" id="ARBA00037071"/>
    </source>
</evidence>
<feature type="region of interest" description="Disordered" evidence="10">
    <location>
        <begin position="145"/>
        <end position="164"/>
    </location>
</feature>
<dbReference type="PANTHER" id="PTHR47861:SF3">
    <property type="entry name" value="FKBP-TYPE PEPTIDYL-PROLYL CIS-TRANS ISOMERASE SLYD"/>
    <property type="match status" value="1"/>
</dbReference>
<keyword evidence="13" id="KW-1185">Reference proteome</keyword>
<feature type="domain" description="PPIase FKBP-type" evidence="11">
    <location>
        <begin position="9"/>
        <end position="87"/>
    </location>
</feature>
<evidence type="ECO:0000256" key="9">
    <source>
        <dbReference type="PROSITE-ProRule" id="PRU00277"/>
    </source>
</evidence>
<evidence type="ECO:0000256" key="6">
    <source>
        <dbReference type="ARBA" id="ARBA00023186"/>
    </source>
</evidence>